<organism evidence="1 2">
    <name type="scientific">Rhynchophorus ferrugineus</name>
    <name type="common">Red palm weevil</name>
    <name type="synonym">Curculio ferrugineus</name>
    <dbReference type="NCBI Taxonomy" id="354439"/>
    <lineage>
        <taxon>Eukaryota</taxon>
        <taxon>Metazoa</taxon>
        <taxon>Ecdysozoa</taxon>
        <taxon>Arthropoda</taxon>
        <taxon>Hexapoda</taxon>
        <taxon>Insecta</taxon>
        <taxon>Pterygota</taxon>
        <taxon>Neoptera</taxon>
        <taxon>Endopterygota</taxon>
        <taxon>Coleoptera</taxon>
        <taxon>Polyphaga</taxon>
        <taxon>Cucujiformia</taxon>
        <taxon>Curculionidae</taxon>
        <taxon>Dryophthorinae</taxon>
        <taxon>Rhynchophorus</taxon>
    </lineage>
</organism>
<dbReference type="EMBL" id="JAACXV010013566">
    <property type="protein sequence ID" value="KAF7273101.1"/>
    <property type="molecule type" value="Genomic_DNA"/>
</dbReference>
<comment type="caution">
    <text evidence="1">The sequence shown here is derived from an EMBL/GenBank/DDBJ whole genome shotgun (WGS) entry which is preliminary data.</text>
</comment>
<accession>A0A834M5U9</accession>
<evidence type="ECO:0000313" key="1">
    <source>
        <dbReference type="EMBL" id="KAF7273101.1"/>
    </source>
</evidence>
<name>A0A834M5U9_RHYFE</name>
<dbReference type="Proteomes" id="UP000625711">
    <property type="component" value="Unassembled WGS sequence"/>
</dbReference>
<sequence length="145" mass="15938">MEEINRIYQTRCLGLLQNNAVLTSFLPFLDLVVNQTGAHETDAADHHEGEHDAHPDVGEELLIGGLAEGAQVAVHLTYLEHFQIGDVEIDGLDRGFSHDARFAPFSMVPLATSLAGDCWSTGTVLTSWRRCLTAASPLRRSREVK</sequence>
<gene>
    <name evidence="1" type="ORF">GWI33_014162</name>
</gene>
<dbReference type="AlphaFoldDB" id="A0A834M5U9"/>
<reference evidence="1" key="1">
    <citation type="submission" date="2020-08" db="EMBL/GenBank/DDBJ databases">
        <title>Genome sequencing and assembly of the red palm weevil Rhynchophorus ferrugineus.</title>
        <authorList>
            <person name="Dias G.B."/>
            <person name="Bergman C.M."/>
            <person name="Manee M."/>
        </authorList>
    </citation>
    <scope>NUCLEOTIDE SEQUENCE</scope>
    <source>
        <strain evidence="1">AA-2017</strain>
        <tissue evidence="1">Whole larva</tissue>
    </source>
</reference>
<proteinExistence type="predicted"/>
<evidence type="ECO:0000313" key="2">
    <source>
        <dbReference type="Proteomes" id="UP000625711"/>
    </source>
</evidence>
<keyword evidence="2" id="KW-1185">Reference proteome</keyword>
<protein>
    <submittedName>
        <fullName evidence="1">Uncharacterized protein</fullName>
    </submittedName>
</protein>